<keyword evidence="9" id="KW-0804">Transcription</keyword>
<evidence type="ECO:0000256" key="3">
    <source>
        <dbReference type="ARBA" id="ARBA00022723"/>
    </source>
</evidence>
<sequence>MTNTQCAVQNCKISVFNKPPGVTFHPCPTSSEIRNRWLNALKHKCIQLDWSKSRICSKHFETKYFDSSRKLRPNAVPTIFSSNIKQPIHKVFSPKSRIERLLSKKSQSDILQDIQSSMKRLREPSNLDNIINDQVKFRGEVSNEAQLWLIVKKQEHLNKRLQAINVQNMKQIELLQNSVQQYKKRSTDSNSETHKYIVKCLQEKLSTLEEQIEILTAIESR</sequence>
<evidence type="ECO:0000256" key="10">
    <source>
        <dbReference type="ARBA" id="ARBA00023242"/>
    </source>
</evidence>
<comment type="caution">
    <text evidence="14">The sequence shown here is derived from an EMBL/GenBank/DDBJ whole genome shotgun (WGS) entry which is preliminary data.</text>
</comment>
<dbReference type="SMART" id="SM00980">
    <property type="entry name" value="THAP"/>
    <property type="match status" value="1"/>
</dbReference>
<dbReference type="PROSITE" id="PS50950">
    <property type="entry name" value="ZF_THAP"/>
    <property type="match status" value="1"/>
</dbReference>
<evidence type="ECO:0000313" key="15">
    <source>
        <dbReference type="Proteomes" id="UP000663880"/>
    </source>
</evidence>
<reference evidence="14" key="1">
    <citation type="submission" date="2021-02" db="EMBL/GenBank/DDBJ databases">
        <authorList>
            <person name="Steward A R."/>
        </authorList>
    </citation>
    <scope>NUCLEOTIDE SEQUENCE</scope>
</reference>
<proteinExistence type="inferred from homology"/>
<evidence type="ECO:0000313" key="14">
    <source>
        <dbReference type="EMBL" id="CAF4931293.1"/>
    </source>
</evidence>
<evidence type="ECO:0000256" key="2">
    <source>
        <dbReference type="ARBA" id="ARBA00006177"/>
    </source>
</evidence>
<dbReference type="AlphaFoldDB" id="A0A821WU93"/>
<evidence type="ECO:0000256" key="5">
    <source>
        <dbReference type="ARBA" id="ARBA00022833"/>
    </source>
</evidence>
<comment type="subcellular location">
    <subcellularLocation>
        <location evidence="1">Nucleus</location>
        <location evidence="1">Nucleoplasm</location>
    </subcellularLocation>
</comment>
<dbReference type="Pfam" id="PF05485">
    <property type="entry name" value="THAP"/>
    <property type="match status" value="1"/>
</dbReference>
<gene>
    <name evidence="14" type="ORF">PMACD_LOCUS13889</name>
</gene>
<organism evidence="14 15">
    <name type="scientific">Pieris macdunnoughi</name>
    <dbReference type="NCBI Taxonomy" id="345717"/>
    <lineage>
        <taxon>Eukaryota</taxon>
        <taxon>Metazoa</taxon>
        <taxon>Ecdysozoa</taxon>
        <taxon>Arthropoda</taxon>
        <taxon>Hexapoda</taxon>
        <taxon>Insecta</taxon>
        <taxon>Pterygota</taxon>
        <taxon>Neoptera</taxon>
        <taxon>Endopterygota</taxon>
        <taxon>Lepidoptera</taxon>
        <taxon>Glossata</taxon>
        <taxon>Ditrysia</taxon>
        <taxon>Papilionoidea</taxon>
        <taxon>Pieridae</taxon>
        <taxon>Pierinae</taxon>
        <taxon>Pieris</taxon>
    </lineage>
</organism>
<evidence type="ECO:0000256" key="12">
    <source>
        <dbReference type="PROSITE-ProRule" id="PRU00309"/>
    </source>
</evidence>
<name>A0A821WU93_9NEOP</name>
<keyword evidence="11" id="KW-0131">Cell cycle</keyword>
<dbReference type="GO" id="GO:0008270">
    <property type="term" value="F:zinc ion binding"/>
    <property type="evidence" value="ECO:0007669"/>
    <property type="project" value="UniProtKB-KW"/>
</dbReference>
<evidence type="ECO:0000256" key="11">
    <source>
        <dbReference type="ARBA" id="ARBA00023306"/>
    </source>
</evidence>
<dbReference type="Gene3D" id="6.20.210.20">
    <property type="entry name" value="THAP domain"/>
    <property type="match status" value="1"/>
</dbReference>
<accession>A0A821WU93</accession>
<dbReference type="GO" id="GO:0043565">
    <property type="term" value="F:sequence-specific DNA binding"/>
    <property type="evidence" value="ECO:0007669"/>
    <property type="project" value="InterPro"/>
</dbReference>
<dbReference type="SUPFAM" id="SSF57716">
    <property type="entry name" value="Glucocorticoid receptor-like (DNA-binding domain)"/>
    <property type="match status" value="1"/>
</dbReference>
<dbReference type="EMBL" id="CAJOBZ010000062">
    <property type="protein sequence ID" value="CAF4931293.1"/>
    <property type="molecule type" value="Genomic_DNA"/>
</dbReference>
<keyword evidence="8 12" id="KW-0238">DNA-binding</keyword>
<evidence type="ECO:0000256" key="7">
    <source>
        <dbReference type="ARBA" id="ARBA00023054"/>
    </source>
</evidence>
<dbReference type="InterPro" id="IPR006612">
    <property type="entry name" value="THAP_Znf"/>
</dbReference>
<keyword evidence="3" id="KW-0479">Metal-binding</keyword>
<evidence type="ECO:0000256" key="9">
    <source>
        <dbReference type="ARBA" id="ARBA00023163"/>
    </source>
</evidence>
<protein>
    <recommendedName>
        <fullName evidence="13">THAP-type domain-containing protein</fullName>
    </recommendedName>
</protein>
<keyword evidence="5" id="KW-0862">Zinc</keyword>
<feature type="domain" description="THAP-type" evidence="13">
    <location>
        <begin position="1"/>
        <end position="80"/>
    </location>
</feature>
<dbReference type="Proteomes" id="UP000663880">
    <property type="component" value="Unassembled WGS sequence"/>
</dbReference>
<dbReference type="PANTHER" id="PTHR46600">
    <property type="entry name" value="THAP DOMAIN-CONTAINING"/>
    <property type="match status" value="1"/>
</dbReference>
<dbReference type="OrthoDB" id="7312725at2759"/>
<keyword evidence="15" id="KW-1185">Reference proteome</keyword>
<evidence type="ECO:0000256" key="4">
    <source>
        <dbReference type="ARBA" id="ARBA00022771"/>
    </source>
</evidence>
<comment type="similarity">
    <text evidence="2">Belongs to the THAP1 family.</text>
</comment>
<keyword evidence="7" id="KW-0175">Coiled coil</keyword>
<keyword evidence="10" id="KW-0539">Nucleus</keyword>
<evidence type="ECO:0000256" key="8">
    <source>
        <dbReference type="ARBA" id="ARBA00023125"/>
    </source>
</evidence>
<dbReference type="PANTHER" id="PTHR46600:SF1">
    <property type="entry name" value="THAP DOMAIN-CONTAINING PROTEIN 1"/>
    <property type="match status" value="1"/>
</dbReference>
<dbReference type="SMART" id="SM00692">
    <property type="entry name" value="DM3"/>
    <property type="match status" value="1"/>
</dbReference>
<keyword evidence="4 12" id="KW-0863">Zinc-finger</keyword>
<dbReference type="GO" id="GO:0005654">
    <property type="term" value="C:nucleoplasm"/>
    <property type="evidence" value="ECO:0007669"/>
    <property type="project" value="UniProtKB-SubCell"/>
</dbReference>
<evidence type="ECO:0000259" key="13">
    <source>
        <dbReference type="PROSITE" id="PS50950"/>
    </source>
</evidence>
<evidence type="ECO:0000256" key="1">
    <source>
        <dbReference type="ARBA" id="ARBA00004642"/>
    </source>
</evidence>
<dbReference type="InterPro" id="IPR026516">
    <property type="entry name" value="THAP1/10"/>
</dbReference>
<evidence type="ECO:0000256" key="6">
    <source>
        <dbReference type="ARBA" id="ARBA00023015"/>
    </source>
</evidence>
<dbReference type="InterPro" id="IPR038441">
    <property type="entry name" value="THAP_Znf_sf"/>
</dbReference>
<keyword evidence="6" id="KW-0805">Transcription regulation</keyword>